<name>A0ABT2JNP1_9ACTN</name>
<dbReference type="Pfam" id="PF09250">
    <property type="entry name" value="Prim-Pol"/>
    <property type="match status" value="1"/>
</dbReference>
<proteinExistence type="predicted"/>
<gene>
    <name evidence="2" type="ORF">LHJ74_06075</name>
</gene>
<evidence type="ECO:0000313" key="2">
    <source>
        <dbReference type="EMBL" id="MCT2589497.1"/>
    </source>
</evidence>
<evidence type="ECO:0000313" key="3">
    <source>
        <dbReference type="Proteomes" id="UP001156389"/>
    </source>
</evidence>
<dbReference type="CDD" id="cd04859">
    <property type="entry name" value="Prim_Pol"/>
    <property type="match status" value="1"/>
</dbReference>
<protein>
    <submittedName>
        <fullName evidence="2">Bifunctional DNA primase/polymerase</fullName>
    </submittedName>
</protein>
<dbReference type="InterPro" id="IPR015330">
    <property type="entry name" value="DNA_primase/pol_bifunc_N"/>
</dbReference>
<organism evidence="2 3">
    <name type="scientific">Streptomyces gossypii</name>
    <dbReference type="NCBI Taxonomy" id="2883101"/>
    <lineage>
        <taxon>Bacteria</taxon>
        <taxon>Bacillati</taxon>
        <taxon>Actinomycetota</taxon>
        <taxon>Actinomycetes</taxon>
        <taxon>Kitasatosporales</taxon>
        <taxon>Streptomycetaceae</taxon>
        <taxon>Streptomyces</taxon>
    </lineage>
</organism>
<accession>A0ABT2JNP1</accession>
<sequence>MTPDPRPALLRAALDAAERGWPVFPLLPGTKRPALHGETVCPGTGDCSGGHRKWEQRATTDPDRIRQAWALRPFNVGIATGPAGLVVVDLDMPKTKDKSGSETPDGATTFRALCERAAQPAPTTRTVRTAGGGLHLYFAAPADARLHNTAGTIAPLVDTRAHGGYVVAAGSTTPEGAYQVTNPAPAAPLPEWLYSLLAPRQEVLTPMPSHSRASRRASAALTAESADVATAPEGTRNARLLAAARAMGRFVAWGDIDRHVVEEAFQGAAESAGLPSSECRATVRSALNWSIRTCRTRQTA</sequence>
<dbReference type="Proteomes" id="UP001156389">
    <property type="component" value="Unassembled WGS sequence"/>
</dbReference>
<keyword evidence="3" id="KW-1185">Reference proteome</keyword>
<dbReference type="SMART" id="SM00943">
    <property type="entry name" value="Prim-Pol"/>
    <property type="match status" value="1"/>
</dbReference>
<comment type="caution">
    <text evidence="2">The sequence shown here is derived from an EMBL/GenBank/DDBJ whole genome shotgun (WGS) entry which is preliminary data.</text>
</comment>
<feature type="domain" description="DNA primase/polymerase bifunctional N-terminal" evidence="1">
    <location>
        <begin position="13"/>
        <end position="193"/>
    </location>
</feature>
<dbReference type="RefSeq" id="WP_260216467.1">
    <property type="nucleotide sequence ID" value="NZ_JAJAGO010000002.1"/>
</dbReference>
<evidence type="ECO:0000259" key="1">
    <source>
        <dbReference type="SMART" id="SM00943"/>
    </source>
</evidence>
<reference evidence="2 3" key="1">
    <citation type="submission" date="2021-10" db="EMBL/GenBank/DDBJ databases">
        <title>Streptomyces gossypii sp. nov., isolated from soil collected from cotton field.</title>
        <authorList>
            <person name="Ge X."/>
            <person name="Chen X."/>
            <person name="Liu W."/>
        </authorList>
    </citation>
    <scope>NUCLEOTIDE SEQUENCE [LARGE SCALE GENOMIC DNA]</scope>
    <source>
        <strain evidence="2 3">N2-109</strain>
    </source>
</reference>
<dbReference type="SUPFAM" id="SSF56747">
    <property type="entry name" value="Prim-pol domain"/>
    <property type="match status" value="1"/>
</dbReference>
<dbReference type="EMBL" id="JAJAGO010000002">
    <property type="protein sequence ID" value="MCT2589497.1"/>
    <property type="molecule type" value="Genomic_DNA"/>
</dbReference>